<feature type="domain" description="ACT" evidence="8">
    <location>
        <begin position="153"/>
        <end position="224"/>
    </location>
</feature>
<evidence type="ECO:0000313" key="10">
    <source>
        <dbReference type="Proteomes" id="UP000027931"/>
    </source>
</evidence>
<keyword evidence="6 7" id="KW-0472">Membrane</keyword>
<proteinExistence type="inferred from homology"/>
<dbReference type="InterPro" id="IPR003416">
    <property type="entry name" value="MgtC/SapB/SrpB/YhiD_fam"/>
</dbReference>
<feature type="transmembrane region" description="Helical" evidence="7">
    <location>
        <begin position="98"/>
        <end position="116"/>
    </location>
</feature>
<evidence type="ECO:0000256" key="1">
    <source>
        <dbReference type="ARBA" id="ARBA00004651"/>
    </source>
</evidence>
<dbReference type="SUPFAM" id="SSF55021">
    <property type="entry name" value="ACT-like"/>
    <property type="match status" value="1"/>
</dbReference>
<dbReference type="Pfam" id="PF13291">
    <property type="entry name" value="ACT_4"/>
    <property type="match status" value="1"/>
</dbReference>
<keyword evidence="3" id="KW-1003">Cell membrane</keyword>
<keyword evidence="10" id="KW-1185">Reference proteome</keyword>
<keyword evidence="5 7" id="KW-1133">Transmembrane helix</keyword>
<accession>A0A074LJF5</accession>
<protein>
    <recommendedName>
        <fullName evidence="8">ACT domain-containing protein</fullName>
    </recommendedName>
</protein>
<dbReference type="Pfam" id="PF02308">
    <property type="entry name" value="MgtC"/>
    <property type="match status" value="1"/>
</dbReference>
<dbReference type="PANTHER" id="PTHR33778:SF1">
    <property type="entry name" value="MAGNESIUM TRANSPORTER YHID-RELATED"/>
    <property type="match status" value="1"/>
</dbReference>
<dbReference type="Proteomes" id="UP000027931">
    <property type="component" value="Unassembled WGS sequence"/>
</dbReference>
<comment type="subcellular location">
    <subcellularLocation>
        <location evidence="1">Cell membrane</location>
        <topology evidence="1">Multi-pass membrane protein</topology>
    </subcellularLocation>
</comment>
<feature type="transmembrane region" description="Helical" evidence="7">
    <location>
        <begin position="122"/>
        <end position="142"/>
    </location>
</feature>
<name>A0A074LJF5_9BACL</name>
<dbReference type="STRING" id="1157490.EL26_16145"/>
<dbReference type="OrthoDB" id="9811198at2"/>
<evidence type="ECO:0000259" key="8">
    <source>
        <dbReference type="PROSITE" id="PS51671"/>
    </source>
</evidence>
<comment type="similarity">
    <text evidence="2">Belongs to the MgtC/SapB family.</text>
</comment>
<dbReference type="eggNOG" id="COG1285">
    <property type="taxonomic scope" value="Bacteria"/>
</dbReference>
<dbReference type="EMBL" id="JMIR01000024">
    <property type="protein sequence ID" value="KEO82311.1"/>
    <property type="molecule type" value="Genomic_DNA"/>
</dbReference>
<evidence type="ECO:0000256" key="5">
    <source>
        <dbReference type="ARBA" id="ARBA00022989"/>
    </source>
</evidence>
<dbReference type="InterPro" id="IPR049177">
    <property type="entry name" value="MgtC_SapB_SrpB_YhiD_N"/>
</dbReference>
<dbReference type="PROSITE" id="PS51671">
    <property type="entry name" value="ACT"/>
    <property type="match status" value="1"/>
</dbReference>
<dbReference type="RefSeq" id="WP_052036448.1">
    <property type="nucleotide sequence ID" value="NZ_JMIR01000024.1"/>
</dbReference>
<feature type="transmembrane region" description="Helical" evidence="7">
    <location>
        <begin position="73"/>
        <end position="91"/>
    </location>
</feature>
<dbReference type="Gene3D" id="3.30.70.260">
    <property type="match status" value="1"/>
</dbReference>
<evidence type="ECO:0000256" key="4">
    <source>
        <dbReference type="ARBA" id="ARBA00022692"/>
    </source>
</evidence>
<organism evidence="9 10">
    <name type="scientific">Tumebacillus flagellatus</name>
    <dbReference type="NCBI Taxonomy" id="1157490"/>
    <lineage>
        <taxon>Bacteria</taxon>
        <taxon>Bacillati</taxon>
        <taxon>Bacillota</taxon>
        <taxon>Bacilli</taxon>
        <taxon>Bacillales</taxon>
        <taxon>Alicyclobacillaceae</taxon>
        <taxon>Tumebacillus</taxon>
    </lineage>
</organism>
<evidence type="ECO:0000256" key="2">
    <source>
        <dbReference type="ARBA" id="ARBA00009298"/>
    </source>
</evidence>
<dbReference type="PRINTS" id="PR01837">
    <property type="entry name" value="MGTCSAPBPROT"/>
</dbReference>
<sequence>MIDSSHLVFLLRLVISVVLGALLGLERERKNKSAGLKTHILVTVSGCLLMWLSTHMFDDFQNDPRVSVDPARLAAQVGGGIGGFLAAGIFLRSDRFAISGYSTAGMLLLALIIGFAVGGGQYFVAIVTVLIVVVCMIWLDPLQNRLHRPRQKRLLYTSIDRPALLADIATILGKHRVNIIDVSIHEEDGTAITEMELTAPPNLDWEKVVLELSAVESVTSVTLQ</sequence>
<dbReference type="AlphaFoldDB" id="A0A074LJF5"/>
<evidence type="ECO:0000256" key="7">
    <source>
        <dbReference type="SAM" id="Phobius"/>
    </source>
</evidence>
<evidence type="ECO:0000256" key="6">
    <source>
        <dbReference type="ARBA" id="ARBA00023136"/>
    </source>
</evidence>
<keyword evidence="4 7" id="KW-0812">Transmembrane</keyword>
<gene>
    <name evidence="9" type="ORF">EL26_16145</name>
</gene>
<evidence type="ECO:0000256" key="3">
    <source>
        <dbReference type="ARBA" id="ARBA00022475"/>
    </source>
</evidence>
<feature type="transmembrane region" description="Helical" evidence="7">
    <location>
        <begin position="34"/>
        <end position="53"/>
    </location>
</feature>
<dbReference type="InterPro" id="IPR045865">
    <property type="entry name" value="ACT-like_dom_sf"/>
</dbReference>
<dbReference type="PANTHER" id="PTHR33778">
    <property type="entry name" value="PROTEIN MGTC"/>
    <property type="match status" value="1"/>
</dbReference>
<evidence type="ECO:0000313" key="9">
    <source>
        <dbReference type="EMBL" id="KEO82311.1"/>
    </source>
</evidence>
<dbReference type="InterPro" id="IPR002912">
    <property type="entry name" value="ACT_dom"/>
</dbReference>
<dbReference type="GO" id="GO:0005886">
    <property type="term" value="C:plasma membrane"/>
    <property type="evidence" value="ECO:0007669"/>
    <property type="project" value="UniProtKB-SubCell"/>
</dbReference>
<comment type="caution">
    <text evidence="9">The sequence shown here is derived from an EMBL/GenBank/DDBJ whole genome shotgun (WGS) entry which is preliminary data.</text>
</comment>
<feature type="transmembrane region" description="Helical" evidence="7">
    <location>
        <begin position="6"/>
        <end position="25"/>
    </location>
</feature>
<reference evidence="9 10" key="1">
    <citation type="journal article" date="2013" name="Int. J. Syst. Evol. Microbiol.">
        <title>Tumebacillus flagellatus sp. nov., an alpha-amylase/pullulanase-producing bacterium isolated from cassava wastewater.</title>
        <authorList>
            <person name="Wang Q."/>
            <person name="Xie N."/>
            <person name="Qin Y."/>
            <person name="Shen N."/>
            <person name="Zhu J."/>
            <person name="Mi H."/>
            <person name="Huang R."/>
        </authorList>
    </citation>
    <scope>NUCLEOTIDE SEQUENCE [LARGE SCALE GENOMIC DNA]</scope>
    <source>
        <strain evidence="9 10">GST4</strain>
    </source>
</reference>